<accession>A0A9D2CQ58</accession>
<keyword evidence="1" id="KW-0812">Transmembrane</keyword>
<dbReference type="EMBL" id="DXCN01000010">
    <property type="protein sequence ID" value="HIY94201.1"/>
    <property type="molecule type" value="Genomic_DNA"/>
</dbReference>
<keyword evidence="1" id="KW-0472">Membrane</keyword>
<reference evidence="2" key="1">
    <citation type="journal article" date="2021" name="PeerJ">
        <title>Extensive microbial diversity within the chicken gut microbiome revealed by metagenomics and culture.</title>
        <authorList>
            <person name="Gilroy R."/>
            <person name="Ravi A."/>
            <person name="Getino M."/>
            <person name="Pursley I."/>
            <person name="Horton D.L."/>
            <person name="Alikhan N.F."/>
            <person name="Baker D."/>
            <person name="Gharbi K."/>
            <person name="Hall N."/>
            <person name="Watson M."/>
            <person name="Adriaenssens E.M."/>
            <person name="Foster-Nyarko E."/>
            <person name="Jarju S."/>
            <person name="Secka A."/>
            <person name="Antonio M."/>
            <person name="Oren A."/>
            <person name="Chaudhuri R.R."/>
            <person name="La Ragione R."/>
            <person name="Hildebrand F."/>
            <person name="Pallen M.J."/>
        </authorList>
    </citation>
    <scope>NUCLEOTIDE SEQUENCE</scope>
    <source>
        <strain evidence="2">ChiHjej12B11-9195</strain>
    </source>
</reference>
<keyword evidence="1" id="KW-1133">Transmembrane helix</keyword>
<name>A0A9D2CQ58_9MICC</name>
<proteinExistence type="predicted"/>
<sequence>MSKSVDSVPVQEGVGRAKTLGGRIAAGVVALLIFSPMVYGVAHVFLSGAVNRAFHYEKQCTITAVAVQSGGVRSYSSSSNIYIQSPDCSDLRFVGDRHGLTRAEVAERIDALAGQRVTVDVGVWQTPFAATDVVGFEGLDLGR</sequence>
<dbReference type="Proteomes" id="UP000824134">
    <property type="component" value="Unassembled WGS sequence"/>
</dbReference>
<feature type="transmembrane region" description="Helical" evidence="1">
    <location>
        <begin position="24"/>
        <end position="46"/>
    </location>
</feature>
<evidence type="ECO:0000313" key="2">
    <source>
        <dbReference type="EMBL" id="HIY94201.1"/>
    </source>
</evidence>
<reference evidence="2" key="2">
    <citation type="submission" date="2021-04" db="EMBL/GenBank/DDBJ databases">
        <authorList>
            <person name="Gilroy R."/>
        </authorList>
    </citation>
    <scope>NUCLEOTIDE SEQUENCE</scope>
    <source>
        <strain evidence="2">ChiHjej12B11-9195</strain>
    </source>
</reference>
<comment type="caution">
    <text evidence="2">The sequence shown here is derived from an EMBL/GenBank/DDBJ whole genome shotgun (WGS) entry which is preliminary data.</text>
</comment>
<evidence type="ECO:0000256" key="1">
    <source>
        <dbReference type="SAM" id="Phobius"/>
    </source>
</evidence>
<gene>
    <name evidence="2" type="ORF">H9821_00850</name>
</gene>
<evidence type="ECO:0000313" key="3">
    <source>
        <dbReference type="Proteomes" id="UP000824134"/>
    </source>
</evidence>
<protein>
    <submittedName>
        <fullName evidence="2">Uncharacterized protein</fullName>
    </submittedName>
</protein>
<dbReference type="AlphaFoldDB" id="A0A9D2CQ58"/>
<organism evidence="2 3">
    <name type="scientific">Candidatus Rothia avicola</name>
    <dbReference type="NCBI Taxonomy" id="2840478"/>
    <lineage>
        <taxon>Bacteria</taxon>
        <taxon>Bacillati</taxon>
        <taxon>Actinomycetota</taxon>
        <taxon>Actinomycetes</taxon>
        <taxon>Micrococcales</taxon>
        <taxon>Micrococcaceae</taxon>
        <taxon>Rothia</taxon>
    </lineage>
</organism>